<feature type="compositionally biased region" description="Basic and acidic residues" evidence="1">
    <location>
        <begin position="386"/>
        <end position="397"/>
    </location>
</feature>
<evidence type="ECO:0000259" key="2">
    <source>
        <dbReference type="Pfam" id="PF11001"/>
    </source>
</evidence>
<feature type="compositionally biased region" description="Basic and acidic residues" evidence="1">
    <location>
        <begin position="158"/>
        <end position="167"/>
    </location>
</feature>
<gene>
    <name evidence="3" type="ORF">OHC33_004435</name>
</gene>
<dbReference type="EMBL" id="JAKLMC020000008">
    <property type="protein sequence ID" value="KAK5954711.1"/>
    <property type="molecule type" value="Genomic_DNA"/>
</dbReference>
<keyword evidence="4" id="KW-1185">Reference proteome</keyword>
<feature type="domain" description="Subtelomeric hrmA-associated cluster protein AFUB-079030/YDR124W-like helical bundle" evidence="2">
    <location>
        <begin position="187"/>
        <end position="329"/>
    </location>
</feature>
<comment type="caution">
    <text evidence="3">The sequence shown here is derived from an EMBL/GenBank/DDBJ whole genome shotgun (WGS) entry which is preliminary data.</text>
</comment>
<dbReference type="PANTHER" id="PTHR36102">
    <property type="entry name" value="CHROMOSOME 10, WHOLE GENOME SHOTGUN SEQUENCE"/>
    <property type="match status" value="1"/>
</dbReference>
<sequence length="603" mass="68475">MDPYGMSQEEFAMYEKCHQGQYMQAFDPMAMSFRENQHRMQLNSRQSKKPKPPIESFQNYVAIVQDPYTGKIVLRSSSTMRSCRQAILGGEATAKFREYMKMPGADNAPCTGEVYGSETPMHATELEQAQIGKESSHRSRKKRKGSDDVDVSDSSELAQKEEIPTKQEDEDPEDDDSRYLCYRADAKEDWEKWFNDAFRAVQQVSCRVIAKEWIKTIHPKKQSTHPYNGKNTRTGEPGDPNSTKPPYWPKDVIHKEPDHINKEARTKLLVHLLMNTPHQEMSVSGDSRSTREISAEILRESLEQKKLERGMTELRKKSAIIDQIIEVRQYLEQFEDGGIDGETIITAVNYSDFNRGSKNDEEDDDEADENDEADSADPDDADEGIPEDRIQPPRDTKPVNNKSVSRPGPQDTPNDKDTRTKRGCRKSSRNDELRSATSSSTRREPRARMSTSQHAEMNLHPPLILPGWDSQQPSPAMPRASHHTQHSLSPQGMHDAFGPGNWATPMQNGLDLHAQFADQVMITPPPMPNVMPQTSYMDMALAHGSQNSFTGVPHPSQFHRPAVYHPDLHDGRHQSMRAPTPYEAFMGQPMQGHDVLGQRQYFM</sequence>
<feature type="region of interest" description="Disordered" evidence="1">
    <location>
        <begin position="353"/>
        <end position="490"/>
    </location>
</feature>
<dbReference type="Proteomes" id="UP001316803">
    <property type="component" value="Unassembled WGS sequence"/>
</dbReference>
<feature type="region of interest" description="Disordered" evidence="1">
    <location>
        <begin position="127"/>
        <end position="177"/>
    </location>
</feature>
<feature type="region of interest" description="Disordered" evidence="1">
    <location>
        <begin position="220"/>
        <end position="246"/>
    </location>
</feature>
<dbReference type="InterPro" id="IPR021264">
    <property type="entry name" value="AFUB_079030/YDR124W-like"/>
</dbReference>
<dbReference type="InterPro" id="IPR047092">
    <property type="entry name" value="AFUB_07903/YDR124W-like_hel"/>
</dbReference>
<dbReference type="PANTHER" id="PTHR36102:SF1">
    <property type="entry name" value="YDR124W-LIKE HELICAL BUNDLE DOMAIN-CONTAINING PROTEIN"/>
    <property type="match status" value="1"/>
</dbReference>
<evidence type="ECO:0000313" key="3">
    <source>
        <dbReference type="EMBL" id="KAK5954711.1"/>
    </source>
</evidence>
<organism evidence="3 4">
    <name type="scientific">Knufia fluminis</name>
    <dbReference type="NCBI Taxonomy" id="191047"/>
    <lineage>
        <taxon>Eukaryota</taxon>
        <taxon>Fungi</taxon>
        <taxon>Dikarya</taxon>
        <taxon>Ascomycota</taxon>
        <taxon>Pezizomycotina</taxon>
        <taxon>Eurotiomycetes</taxon>
        <taxon>Chaetothyriomycetidae</taxon>
        <taxon>Chaetothyriales</taxon>
        <taxon>Trichomeriaceae</taxon>
        <taxon>Knufia</taxon>
    </lineage>
</organism>
<proteinExistence type="predicted"/>
<protein>
    <recommendedName>
        <fullName evidence="2">Subtelomeric hrmA-associated cluster protein AFUB-079030/YDR124W-like helical bundle domain-containing protein</fullName>
    </recommendedName>
</protein>
<accession>A0AAN8I8K0</accession>
<evidence type="ECO:0000313" key="4">
    <source>
        <dbReference type="Proteomes" id="UP001316803"/>
    </source>
</evidence>
<reference evidence="3 4" key="1">
    <citation type="submission" date="2022-12" db="EMBL/GenBank/DDBJ databases">
        <title>Genomic features and morphological characterization of a novel Knufia sp. strain isolated from spacecraft assembly facility.</title>
        <authorList>
            <person name="Teixeira M."/>
            <person name="Chander A.M."/>
            <person name="Stajich J.E."/>
            <person name="Venkateswaran K."/>
        </authorList>
    </citation>
    <scope>NUCLEOTIDE SEQUENCE [LARGE SCALE GENOMIC DNA]</scope>
    <source>
        <strain evidence="3 4">FJI-L2-BK-P2</strain>
    </source>
</reference>
<dbReference type="Pfam" id="PF11001">
    <property type="entry name" value="AFUB_07903_YDR124W_hel"/>
    <property type="match status" value="1"/>
</dbReference>
<evidence type="ECO:0000256" key="1">
    <source>
        <dbReference type="SAM" id="MobiDB-lite"/>
    </source>
</evidence>
<feature type="compositionally biased region" description="Polar residues" evidence="1">
    <location>
        <begin position="224"/>
        <end position="244"/>
    </location>
</feature>
<feature type="compositionally biased region" description="Acidic residues" evidence="1">
    <location>
        <begin position="360"/>
        <end position="385"/>
    </location>
</feature>
<dbReference type="AlphaFoldDB" id="A0AAN8I8K0"/>
<name>A0AAN8I8K0_9EURO</name>